<proteinExistence type="predicted"/>
<gene>
    <name evidence="1" type="ORF">EHS13_19975</name>
</gene>
<evidence type="ECO:0000313" key="1">
    <source>
        <dbReference type="EMBL" id="QGQ97003.1"/>
    </source>
</evidence>
<protein>
    <submittedName>
        <fullName evidence="1">Uncharacterized protein</fullName>
    </submittedName>
</protein>
<organism evidence="1 2">
    <name type="scientific">Paenibacillus psychroresistens</name>
    <dbReference type="NCBI Taxonomy" id="1778678"/>
    <lineage>
        <taxon>Bacteria</taxon>
        <taxon>Bacillati</taxon>
        <taxon>Bacillota</taxon>
        <taxon>Bacilli</taxon>
        <taxon>Bacillales</taxon>
        <taxon>Paenibacillaceae</taxon>
        <taxon>Paenibacillus</taxon>
    </lineage>
</organism>
<dbReference type="EMBL" id="CP034235">
    <property type="protein sequence ID" value="QGQ97003.1"/>
    <property type="molecule type" value="Genomic_DNA"/>
</dbReference>
<name>A0A6B8RN91_9BACL</name>
<reference evidence="2" key="1">
    <citation type="submission" date="2018-11" db="EMBL/GenBank/DDBJ databases">
        <title>Complete genome sequence of Paenibacillus sp. ML311-T8.</title>
        <authorList>
            <person name="Nam Y.-D."/>
            <person name="Kang J."/>
            <person name="Chung W.-H."/>
            <person name="Park Y.S."/>
        </authorList>
    </citation>
    <scope>NUCLEOTIDE SEQUENCE [LARGE SCALE GENOMIC DNA]</scope>
    <source>
        <strain evidence="2">ML311-T8</strain>
    </source>
</reference>
<evidence type="ECO:0000313" key="2">
    <source>
        <dbReference type="Proteomes" id="UP000426246"/>
    </source>
</evidence>
<dbReference type="Proteomes" id="UP000426246">
    <property type="component" value="Chromosome"/>
</dbReference>
<dbReference type="AlphaFoldDB" id="A0A6B8RN91"/>
<accession>A0A6B8RN91</accession>
<dbReference type="KEGG" id="ppsc:EHS13_19975"/>
<sequence length="67" mass="7597">MGKKVIKKKVISSLNRSQFNLKMVTSDICDHCKTPCSRGIRYREYMRIPGSVGRGVPCILTRGIKLQ</sequence>
<keyword evidence="2" id="KW-1185">Reference proteome</keyword>